<gene>
    <name evidence="9" type="ORF">PAC_08226</name>
</gene>
<keyword evidence="6" id="KW-0539">Nucleus</keyword>
<comment type="similarity">
    <text evidence="2">Belongs to the TFP11/STIP family.</text>
</comment>
<keyword evidence="4" id="KW-0747">Spliceosome</keyword>
<evidence type="ECO:0000256" key="4">
    <source>
        <dbReference type="ARBA" id="ARBA00022728"/>
    </source>
</evidence>
<dbReference type="EMBL" id="FJOG01000011">
    <property type="protein sequence ID" value="CZR58334.1"/>
    <property type="molecule type" value="Genomic_DNA"/>
</dbReference>
<evidence type="ECO:0000256" key="5">
    <source>
        <dbReference type="ARBA" id="ARBA00023187"/>
    </source>
</evidence>
<keyword evidence="10" id="KW-1185">Reference proteome</keyword>
<dbReference type="Pfam" id="PF07842">
    <property type="entry name" value="GCFC"/>
    <property type="match status" value="1"/>
</dbReference>
<dbReference type="GO" id="GO:0003676">
    <property type="term" value="F:nucleic acid binding"/>
    <property type="evidence" value="ECO:0007669"/>
    <property type="project" value="InterPro"/>
</dbReference>
<dbReference type="AlphaFoldDB" id="A0A1L7WZY5"/>
<dbReference type="GO" id="GO:0071008">
    <property type="term" value="C:U2-type post-mRNA release spliceosomal complex"/>
    <property type="evidence" value="ECO:0007669"/>
    <property type="project" value="TreeGrafter"/>
</dbReference>
<feature type="domain" description="G-patch" evidence="8">
    <location>
        <begin position="223"/>
        <end position="269"/>
    </location>
</feature>
<dbReference type="Proteomes" id="UP000184330">
    <property type="component" value="Unassembled WGS sequence"/>
</dbReference>
<feature type="region of interest" description="Disordered" evidence="7">
    <location>
        <begin position="265"/>
        <end position="327"/>
    </location>
</feature>
<feature type="compositionally biased region" description="Basic and acidic residues" evidence="7">
    <location>
        <begin position="267"/>
        <end position="289"/>
    </location>
</feature>
<dbReference type="InterPro" id="IPR022159">
    <property type="entry name" value="STIP/TFIP11_N"/>
</dbReference>
<evidence type="ECO:0000256" key="3">
    <source>
        <dbReference type="ARBA" id="ARBA00022664"/>
    </source>
</evidence>
<proteinExistence type="inferred from homology"/>
<sequence length="930" mass="103763">MSMNAFAHNSSSESSGEEDEFADYNPRKRRRIGRDAKESAALGVFGSESEDEGRGGRWKKKDLRGKGVSFVSTGQHKLDEEDEEDEDEEGAEEEDVDMDAEEEEEEEEAAAPRGLGFGASKGLGFQSHLEEEEEERAAPRGLGFGASRGLGFQNFTPGKKINNAPKNSTPLGRGFVPSSAAAPILKNTDDEVETPRIARPSAFSTPVSTKGKGAKNGASGVNAGSFAARMMAKMGYKEGQGLGKDGTGRAGVIEVTLRPQGVGLGAVKEKSKQEIEEEKRQAKIRGEKYEDSDEERKKRRRKPKVGGIESGSGSGMSTPRKAQKPKFRTLEEVQRAAPGLQIPDAFAPILDMTGPGQRLLTTSSGLLTPTAGTESVQQIESRKLARRAQNDLSAYVEEWKNLEERKAYIEMTIIQQQQEIDEEQHEFDRMKSFADKVQSISQAVKDFQWDPVIEALISTDELADPGASKANEELSNIAVAAVHPFLRQATEGWQPLEDPKLTGMAPQLFKIRHILGAASSNEKTLVDQIYLRNDGSHRMHSKSTTAYESMIYKIIFPKIVSAINQSWSVYDPTPLQTLFDTWEGLLPSFVRSQILDQAVVGKLNEAVSSWNPRKKRTHELPHLWLFPWLQYLPSHHADPKSSTGLVSDVKRKFRQLVDSWDFHKGVVPGLRQWREVLCPSSSNDHWTPLIMNHVIPSMARFLKNEKNFMVDPNDQAPYMTALQGVFAWKDILKPRIVGQVIAETVFPMWHNVLHQWLTVVGPNEEIGQWFEWWRDEVFPDEIKNLKSIQDEFEKGHEMINQALDLGSKASTLLPAPSKTQRISTSPPAPITPAKPAAPVMEETTFRHRVEDWCIENDLQFLPEKKVLHSAGPLYRITAAGNGKNGTLVYFKGDSLLALSKKGAEQVEIRIDWENADARDALLEMAWYNVK</sequence>
<dbReference type="Pfam" id="PF01585">
    <property type="entry name" value="G-patch"/>
    <property type="match status" value="1"/>
</dbReference>
<dbReference type="PANTHER" id="PTHR23329">
    <property type="entry name" value="TUFTELIN-INTERACTING PROTEIN 11-RELATED"/>
    <property type="match status" value="1"/>
</dbReference>
<dbReference type="GO" id="GO:0000390">
    <property type="term" value="P:spliceosomal complex disassembly"/>
    <property type="evidence" value="ECO:0007669"/>
    <property type="project" value="InterPro"/>
</dbReference>
<organism evidence="9 10">
    <name type="scientific">Phialocephala subalpina</name>
    <dbReference type="NCBI Taxonomy" id="576137"/>
    <lineage>
        <taxon>Eukaryota</taxon>
        <taxon>Fungi</taxon>
        <taxon>Dikarya</taxon>
        <taxon>Ascomycota</taxon>
        <taxon>Pezizomycotina</taxon>
        <taxon>Leotiomycetes</taxon>
        <taxon>Helotiales</taxon>
        <taxon>Mollisiaceae</taxon>
        <taxon>Phialocephala</taxon>
        <taxon>Phialocephala fortinii species complex</taxon>
    </lineage>
</organism>
<dbReference type="InterPro" id="IPR045211">
    <property type="entry name" value="TFP11/STIP/Ntr1"/>
</dbReference>
<dbReference type="Pfam" id="PF12457">
    <property type="entry name" value="TIP_N"/>
    <property type="match status" value="1"/>
</dbReference>
<keyword evidence="3" id="KW-0507">mRNA processing</keyword>
<dbReference type="STRING" id="576137.A0A1L7WZY5"/>
<dbReference type="PANTHER" id="PTHR23329:SF1">
    <property type="entry name" value="TUFTELIN-INTERACTING PROTEIN 11"/>
    <property type="match status" value="1"/>
</dbReference>
<feature type="compositionally biased region" description="Acidic residues" evidence="7">
    <location>
        <begin position="80"/>
        <end position="109"/>
    </location>
</feature>
<dbReference type="SMART" id="SM00443">
    <property type="entry name" value="G_patch"/>
    <property type="match status" value="1"/>
</dbReference>
<evidence type="ECO:0000313" key="10">
    <source>
        <dbReference type="Proteomes" id="UP000184330"/>
    </source>
</evidence>
<feature type="compositionally biased region" description="Basic and acidic residues" evidence="7">
    <location>
        <begin position="187"/>
        <end position="196"/>
    </location>
</feature>
<dbReference type="InterPro" id="IPR000467">
    <property type="entry name" value="G_patch_dom"/>
</dbReference>
<evidence type="ECO:0000256" key="2">
    <source>
        <dbReference type="ARBA" id="ARBA00010900"/>
    </source>
</evidence>
<feature type="region of interest" description="Disordered" evidence="7">
    <location>
        <begin position="1"/>
        <end position="221"/>
    </location>
</feature>
<keyword evidence="5" id="KW-0508">mRNA splicing</keyword>
<evidence type="ECO:0000256" key="7">
    <source>
        <dbReference type="SAM" id="MobiDB-lite"/>
    </source>
</evidence>
<name>A0A1L7WZY5_9HELO</name>
<evidence type="ECO:0000313" key="9">
    <source>
        <dbReference type="EMBL" id="CZR58334.1"/>
    </source>
</evidence>
<evidence type="ECO:0000259" key="8">
    <source>
        <dbReference type="PROSITE" id="PS50174"/>
    </source>
</evidence>
<protein>
    <submittedName>
        <fullName evidence="9">Related to Tuftelin-interacting protein 11</fullName>
    </submittedName>
</protein>
<accession>A0A1L7WZY5</accession>
<comment type="subcellular location">
    <subcellularLocation>
        <location evidence="1">Nucleus</location>
    </subcellularLocation>
</comment>
<dbReference type="InterPro" id="IPR022783">
    <property type="entry name" value="GCFC_dom"/>
</dbReference>
<evidence type="ECO:0000256" key="6">
    <source>
        <dbReference type="ARBA" id="ARBA00023242"/>
    </source>
</evidence>
<evidence type="ECO:0000256" key="1">
    <source>
        <dbReference type="ARBA" id="ARBA00004123"/>
    </source>
</evidence>
<reference evidence="9" key="1">
    <citation type="submission" date="2016-03" db="EMBL/GenBank/DDBJ databases">
        <authorList>
            <person name="Ploux O."/>
        </authorList>
    </citation>
    <scope>NUCLEOTIDE SEQUENCE [LARGE SCALE GENOMIC DNA]</scope>
    <source>
        <strain evidence="9">UAMH 11012</strain>
    </source>
</reference>
<dbReference type="OrthoDB" id="10264588at2759"/>
<dbReference type="PROSITE" id="PS50174">
    <property type="entry name" value="G_PATCH"/>
    <property type="match status" value="1"/>
</dbReference>